<keyword evidence="2" id="KW-1185">Reference proteome</keyword>
<reference evidence="1" key="1">
    <citation type="journal article" date="2021" name="Environ. Microbiol.">
        <title>Gene family expansions and transcriptome signatures uncover fungal adaptations to wood decay.</title>
        <authorList>
            <person name="Hage H."/>
            <person name="Miyauchi S."/>
            <person name="Viragh M."/>
            <person name="Drula E."/>
            <person name="Min B."/>
            <person name="Chaduli D."/>
            <person name="Navarro D."/>
            <person name="Favel A."/>
            <person name="Norest M."/>
            <person name="Lesage-Meessen L."/>
            <person name="Balint B."/>
            <person name="Merenyi Z."/>
            <person name="de Eugenio L."/>
            <person name="Morin E."/>
            <person name="Martinez A.T."/>
            <person name="Baldrian P."/>
            <person name="Stursova M."/>
            <person name="Martinez M.J."/>
            <person name="Novotny C."/>
            <person name="Magnuson J.K."/>
            <person name="Spatafora J.W."/>
            <person name="Maurice S."/>
            <person name="Pangilinan J."/>
            <person name="Andreopoulos W."/>
            <person name="LaButti K."/>
            <person name="Hundley H."/>
            <person name="Na H."/>
            <person name="Kuo A."/>
            <person name="Barry K."/>
            <person name="Lipzen A."/>
            <person name="Henrissat B."/>
            <person name="Riley R."/>
            <person name="Ahrendt S."/>
            <person name="Nagy L.G."/>
            <person name="Grigoriev I.V."/>
            <person name="Martin F."/>
            <person name="Rosso M.N."/>
        </authorList>
    </citation>
    <scope>NUCLEOTIDE SEQUENCE</scope>
    <source>
        <strain evidence="1">CBS 384.51</strain>
    </source>
</reference>
<organism evidence="1 2">
    <name type="scientific">Irpex rosettiformis</name>
    <dbReference type="NCBI Taxonomy" id="378272"/>
    <lineage>
        <taxon>Eukaryota</taxon>
        <taxon>Fungi</taxon>
        <taxon>Dikarya</taxon>
        <taxon>Basidiomycota</taxon>
        <taxon>Agaricomycotina</taxon>
        <taxon>Agaricomycetes</taxon>
        <taxon>Polyporales</taxon>
        <taxon>Irpicaceae</taxon>
        <taxon>Irpex</taxon>
    </lineage>
</organism>
<evidence type="ECO:0000313" key="2">
    <source>
        <dbReference type="Proteomes" id="UP001055072"/>
    </source>
</evidence>
<sequence length="583" mass="63893">MLLLGLAFLHAKSRNVAVLSLISWLLVGNIIQGVNSIMWAGNVTVRHKVWCDISSKLLFGSRIALPATCTCICIHLHYLSSSRNTRLRRFRVLTEFTGSLILPVIYMALHMIVQDRRFLLLEDFGCISSVHTSSPALILVWLPPLIFSAVSIIYASLAMWRHTRRNKLILDRAGVSSRLVTVSFLRPLITAVFTSLFILVASVFDIYAAITLAHGIPQWTSLALVHSTLSEVLVIPSSNKLQFARAEVFWWLIPASTLVFSLMAAIGLLLCSEDGSIAGFRSVRKWFRSTMLRQTEDKDTFIQSYKDMSRRLTLAPPTPPLPVHLSGTGWDDTLRGSASSKPKLHLLCDVPLRQSSPTDSESEYDTTFKASTLAYLKSPTGRETILHRPQTSSPTPGPISQVCPRWSTLLATPPPALAPLPPVPPAHSILSSPWPQPPSTVPVSPISPQRPESTSTAGDLSEHGPVLLSNVDHHHLREPSLSSFTGSLASITDTGSYAPNPDIFLHSVRSPVGPAPFQHAGIPMAAVDKQTSSLPRSPRRVSSKESLSSRSASLSIKRNTGPRRKESYGDAVYMTVVHETQAV</sequence>
<gene>
    <name evidence="1" type="ORF">BDY19DRAFT_954342</name>
</gene>
<dbReference type="EMBL" id="MU274917">
    <property type="protein sequence ID" value="KAI0087564.1"/>
    <property type="molecule type" value="Genomic_DNA"/>
</dbReference>
<dbReference type="Proteomes" id="UP001055072">
    <property type="component" value="Unassembled WGS sequence"/>
</dbReference>
<name>A0ACB8U0G3_9APHY</name>
<proteinExistence type="predicted"/>
<evidence type="ECO:0000313" key="1">
    <source>
        <dbReference type="EMBL" id="KAI0087564.1"/>
    </source>
</evidence>
<accession>A0ACB8U0G3</accession>
<protein>
    <submittedName>
        <fullName evidence="1">Pheromone A receptor-domain-containing protein</fullName>
    </submittedName>
</protein>
<keyword evidence="1" id="KW-0675">Receptor</keyword>
<comment type="caution">
    <text evidence="1">The sequence shown here is derived from an EMBL/GenBank/DDBJ whole genome shotgun (WGS) entry which is preliminary data.</text>
</comment>